<dbReference type="AlphaFoldDB" id="A0A6I6EB99"/>
<dbReference type="OrthoDB" id="7057423at2"/>
<dbReference type="EMBL" id="CP039268">
    <property type="protein sequence ID" value="QGU34013.1"/>
    <property type="molecule type" value="Genomic_DNA"/>
</dbReference>
<proteinExistence type="predicted"/>
<feature type="transmembrane region" description="Helical" evidence="1">
    <location>
        <begin position="265"/>
        <end position="289"/>
    </location>
</feature>
<sequence>MTGVHPSVRFFLYLLVCLMLAALLTPALMATGWMTIEPHRVMGRLAQSLILLGFWPFLRWQGLTRRSALGYGASWPVLRRAILGGWVLGVLILVALVMALLELEIRLPDSSPAPWSQTALRIVQALIGGVLIGVLEETFFRGALYAALREHGGARAAMIWSAALYAVLHFMKPGALPDSAALDALGALRMFVHVFIDLFQWQHLDSLVALFMAGLLLALVRERAGHIGWCIGLHAGWVLVIQASRRLTDVNDDSPLSFLVGDYDGIIGWLAALWIGLLMALYWPGLALWRSQSRTALR</sequence>
<protein>
    <submittedName>
        <fullName evidence="3">CPBP family intramembrane metalloprotease</fullName>
    </submittedName>
</protein>
<keyword evidence="1" id="KW-0472">Membrane</keyword>
<keyword evidence="1" id="KW-0812">Transmembrane</keyword>
<evidence type="ECO:0000313" key="3">
    <source>
        <dbReference type="EMBL" id="QGU34013.1"/>
    </source>
</evidence>
<dbReference type="InterPro" id="IPR003675">
    <property type="entry name" value="Rce1/LyrA-like_dom"/>
</dbReference>
<accession>A0A6I6EB99</accession>
<keyword evidence="3" id="KW-0482">Metalloprotease</keyword>
<keyword evidence="3" id="KW-0645">Protease</keyword>
<feature type="domain" description="CAAX prenyl protease 2/Lysostaphin resistance protein A-like" evidence="2">
    <location>
        <begin position="122"/>
        <end position="239"/>
    </location>
</feature>
<feature type="transmembrane region" description="Helical" evidence="1">
    <location>
        <begin position="227"/>
        <end position="245"/>
    </location>
</feature>
<dbReference type="GO" id="GO:0006508">
    <property type="term" value="P:proteolysis"/>
    <property type="evidence" value="ECO:0007669"/>
    <property type="project" value="UniProtKB-KW"/>
</dbReference>
<keyword evidence="4" id="KW-1185">Reference proteome</keyword>
<dbReference type="KEGG" id="ttp:E6P07_09255"/>
<dbReference type="GO" id="GO:0008237">
    <property type="term" value="F:metallopeptidase activity"/>
    <property type="evidence" value="ECO:0007669"/>
    <property type="project" value="UniProtKB-KW"/>
</dbReference>
<evidence type="ECO:0000256" key="1">
    <source>
        <dbReference type="SAM" id="Phobius"/>
    </source>
</evidence>
<organism evidence="3 4">
    <name type="scientific">Thermochromatium tepidum ATCC 43061</name>
    <dbReference type="NCBI Taxonomy" id="316276"/>
    <lineage>
        <taxon>Bacteria</taxon>
        <taxon>Pseudomonadati</taxon>
        <taxon>Pseudomonadota</taxon>
        <taxon>Gammaproteobacteria</taxon>
        <taxon>Chromatiales</taxon>
        <taxon>Chromatiaceae</taxon>
        <taxon>Thermochromatium</taxon>
    </lineage>
</organism>
<keyword evidence="3" id="KW-0378">Hydrolase</keyword>
<feature type="transmembrane region" description="Helical" evidence="1">
    <location>
        <begin position="12"/>
        <end position="36"/>
    </location>
</feature>
<dbReference type="GO" id="GO:0004175">
    <property type="term" value="F:endopeptidase activity"/>
    <property type="evidence" value="ECO:0007669"/>
    <property type="project" value="UniProtKB-ARBA"/>
</dbReference>
<feature type="transmembrane region" description="Helical" evidence="1">
    <location>
        <begin position="81"/>
        <end position="101"/>
    </location>
</feature>
<dbReference type="GO" id="GO:0080120">
    <property type="term" value="P:CAAX-box protein maturation"/>
    <property type="evidence" value="ECO:0007669"/>
    <property type="project" value="UniProtKB-ARBA"/>
</dbReference>
<feature type="transmembrane region" description="Helical" evidence="1">
    <location>
        <begin position="201"/>
        <end position="220"/>
    </location>
</feature>
<feature type="transmembrane region" description="Helical" evidence="1">
    <location>
        <begin position="121"/>
        <end position="140"/>
    </location>
</feature>
<evidence type="ECO:0000259" key="2">
    <source>
        <dbReference type="Pfam" id="PF02517"/>
    </source>
</evidence>
<evidence type="ECO:0000313" key="4">
    <source>
        <dbReference type="Proteomes" id="UP000426424"/>
    </source>
</evidence>
<gene>
    <name evidence="3" type="ORF">E6P07_09255</name>
</gene>
<feature type="transmembrane region" description="Helical" evidence="1">
    <location>
        <begin position="152"/>
        <end position="171"/>
    </location>
</feature>
<keyword evidence="1" id="KW-1133">Transmembrane helix</keyword>
<name>A0A6I6EB99_THETI</name>
<reference evidence="3 4" key="1">
    <citation type="submission" date="2019-12" db="EMBL/GenBank/DDBJ databases">
        <title>The complete genome of the thermophilic, anoxygenic phototrophic gammaproteobacterium Thermochromatium tepidum.</title>
        <authorList>
            <person name="Sattley W.M."/>
            <person name="Swingley W.D."/>
            <person name="Burchell B.M."/>
            <person name="Gurbani S.A."/>
            <person name="Kujawa C.M."/>
            <person name="Nuccio D.A."/>
            <person name="Schladweiler J."/>
            <person name="Shaffer K.N."/>
            <person name="Stokes L.M."/>
            <person name="Touchman J.W."/>
            <person name="Blankenship R.E."/>
            <person name="Madigan M.T."/>
        </authorList>
    </citation>
    <scope>NUCLEOTIDE SEQUENCE [LARGE SCALE GENOMIC DNA]</scope>
    <source>
        <strain evidence="3 4">ATCC 43061</strain>
    </source>
</reference>
<dbReference type="Pfam" id="PF02517">
    <property type="entry name" value="Rce1-like"/>
    <property type="match status" value="1"/>
</dbReference>
<dbReference type="Proteomes" id="UP000426424">
    <property type="component" value="Chromosome"/>
</dbReference>